<feature type="transmembrane region" description="Helical" evidence="2">
    <location>
        <begin position="20"/>
        <end position="40"/>
    </location>
</feature>
<proteinExistence type="inferred from homology"/>
<dbReference type="GO" id="GO:0008237">
    <property type="term" value="F:metallopeptidase activity"/>
    <property type="evidence" value="ECO:0007669"/>
    <property type="project" value="UniProtKB-KW"/>
</dbReference>
<dbReference type="Pfam" id="PF02517">
    <property type="entry name" value="Rce1-like"/>
    <property type="match status" value="1"/>
</dbReference>
<evidence type="ECO:0000313" key="5">
    <source>
        <dbReference type="Proteomes" id="UP001519504"/>
    </source>
</evidence>
<keyword evidence="4" id="KW-0645">Protease</keyword>
<evidence type="ECO:0000259" key="3">
    <source>
        <dbReference type="Pfam" id="PF02517"/>
    </source>
</evidence>
<keyword evidence="4" id="KW-0482">Metalloprotease</keyword>
<feature type="transmembrane region" description="Helical" evidence="2">
    <location>
        <begin position="95"/>
        <end position="115"/>
    </location>
</feature>
<keyword evidence="4" id="KW-0378">Hydrolase</keyword>
<sequence length="119" mass="13778">MASAAFELVKQHGPLAIIPINAPAVFMEEFFMASLTIALFHFFPNPKAEMGVLYFTSALFALTHGPVVGWMPINFLYLFILRMFINWAWRISKTLWGAVLFHFVWNSLLFLLAYYQIRI</sequence>
<dbReference type="Proteomes" id="UP001519504">
    <property type="component" value="Unassembled WGS sequence"/>
</dbReference>
<reference evidence="4 5" key="1">
    <citation type="submission" date="2020-02" db="EMBL/GenBank/DDBJ databases">
        <title>Fructobacillus sp. isolated from paper mulberry of Taiwan.</title>
        <authorList>
            <person name="Lin S.-T."/>
        </authorList>
    </citation>
    <scope>NUCLEOTIDE SEQUENCE [LARGE SCALE GENOMIC DNA]</scope>
    <source>
        <strain evidence="4 5">M2-14</strain>
    </source>
</reference>
<feature type="domain" description="CAAX prenyl protease 2/Lysostaphin resistance protein A-like" evidence="3">
    <location>
        <begin position="17"/>
        <end position="107"/>
    </location>
</feature>
<dbReference type="RefSeq" id="WP_213809316.1">
    <property type="nucleotide sequence ID" value="NZ_JAAMFK010000006.1"/>
</dbReference>
<accession>A0ABS5R2Y4</accession>
<organism evidence="4 5">
    <name type="scientific">Fructobacillus broussonetiae</name>
    <dbReference type="NCBI Taxonomy" id="2713173"/>
    <lineage>
        <taxon>Bacteria</taxon>
        <taxon>Bacillati</taxon>
        <taxon>Bacillota</taxon>
        <taxon>Bacilli</taxon>
        <taxon>Lactobacillales</taxon>
        <taxon>Lactobacillaceae</taxon>
        <taxon>Fructobacillus</taxon>
    </lineage>
</organism>
<gene>
    <name evidence="4" type="ORF">G6R29_05275</name>
</gene>
<keyword evidence="2" id="KW-0472">Membrane</keyword>
<dbReference type="EMBL" id="JAAMFK010000006">
    <property type="protein sequence ID" value="MBS9339031.1"/>
    <property type="molecule type" value="Genomic_DNA"/>
</dbReference>
<keyword evidence="2" id="KW-0812">Transmembrane</keyword>
<dbReference type="InterPro" id="IPR003675">
    <property type="entry name" value="Rce1/LyrA-like_dom"/>
</dbReference>
<comment type="similarity">
    <text evidence="1">Belongs to the UPF0177 family.</text>
</comment>
<comment type="caution">
    <text evidence="4">The sequence shown here is derived from an EMBL/GenBank/DDBJ whole genome shotgun (WGS) entry which is preliminary data.</text>
</comment>
<protein>
    <submittedName>
        <fullName evidence="4">CPBP family intramembrane metalloprotease</fullName>
    </submittedName>
</protein>
<feature type="transmembrane region" description="Helical" evidence="2">
    <location>
        <begin position="52"/>
        <end position="80"/>
    </location>
</feature>
<evidence type="ECO:0000256" key="1">
    <source>
        <dbReference type="ARBA" id="ARBA00009067"/>
    </source>
</evidence>
<name>A0ABS5R2Y4_9LACO</name>
<evidence type="ECO:0000256" key="2">
    <source>
        <dbReference type="SAM" id="Phobius"/>
    </source>
</evidence>
<keyword evidence="5" id="KW-1185">Reference proteome</keyword>
<evidence type="ECO:0000313" key="4">
    <source>
        <dbReference type="EMBL" id="MBS9339031.1"/>
    </source>
</evidence>
<keyword evidence="2" id="KW-1133">Transmembrane helix</keyword>